<evidence type="ECO:0000313" key="1">
    <source>
        <dbReference type="EMBL" id="QJA54849.1"/>
    </source>
</evidence>
<dbReference type="EMBL" id="MT142202">
    <property type="protein sequence ID" value="QJA76049.1"/>
    <property type="molecule type" value="Genomic_DNA"/>
</dbReference>
<gene>
    <name evidence="3" type="ORF">MM415A01589_0001</name>
    <name evidence="2" type="ORF">MM415B00998_0013</name>
    <name evidence="1" type="ORF">TM448A05997_0010</name>
    <name evidence="4" type="ORF">TM448B03632_0002</name>
</gene>
<evidence type="ECO:0000313" key="2">
    <source>
        <dbReference type="EMBL" id="QJA61127.1"/>
    </source>
</evidence>
<dbReference type="EMBL" id="MT145029">
    <property type="protein sequence ID" value="QJI02767.1"/>
    <property type="molecule type" value="Genomic_DNA"/>
</dbReference>
<reference evidence="1" key="1">
    <citation type="submission" date="2020-03" db="EMBL/GenBank/DDBJ databases">
        <title>The deep terrestrial virosphere.</title>
        <authorList>
            <person name="Holmfeldt K."/>
            <person name="Nilsson E."/>
            <person name="Simone D."/>
            <person name="Lopez-Fernandez M."/>
            <person name="Wu X."/>
            <person name="de Brujin I."/>
            <person name="Lundin D."/>
            <person name="Andersson A."/>
            <person name="Bertilsson S."/>
            <person name="Dopson M."/>
        </authorList>
    </citation>
    <scope>NUCLEOTIDE SEQUENCE</scope>
    <source>
        <strain evidence="3">MM415A01589</strain>
        <strain evidence="2">MM415B00998</strain>
        <strain evidence="1">TM448A05997</strain>
        <strain evidence="4">TM448B03632</strain>
    </source>
</reference>
<protein>
    <submittedName>
        <fullName evidence="1">Uncharacterized protein</fullName>
    </submittedName>
</protein>
<accession>A0A6H2A578</accession>
<sequence>MGRRLTSRERQERKEFKNLLRKIRKTKKYGKWKLRILKREVKSYPKIPKGVQVHHKTELSKLLNKYDIKSVEEALQCAELWDTHLGICLKRGEHFIWTKLGRYKYLTKGFISLLEGWMGRCKIDHLDADKKRRPRKRRNRKPRPPH</sequence>
<proteinExistence type="predicted"/>
<name>A0A6H2A578_9ZZZZ</name>
<organism evidence="1">
    <name type="scientific">viral metagenome</name>
    <dbReference type="NCBI Taxonomy" id="1070528"/>
    <lineage>
        <taxon>unclassified sequences</taxon>
        <taxon>metagenomes</taxon>
        <taxon>organismal metagenomes</taxon>
    </lineage>
</organism>
<dbReference type="AlphaFoldDB" id="A0A6H2A578"/>
<dbReference type="EMBL" id="MT141431">
    <property type="protein sequence ID" value="QJA61127.1"/>
    <property type="molecule type" value="Genomic_DNA"/>
</dbReference>
<evidence type="ECO:0000313" key="4">
    <source>
        <dbReference type="EMBL" id="QJI02767.1"/>
    </source>
</evidence>
<dbReference type="EMBL" id="MT144543">
    <property type="protein sequence ID" value="QJA54849.1"/>
    <property type="molecule type" value="Genomic_DNA"/>
</dbReference>
<evidence type="ECO:0000313" key="3">
    <source>
        <dbReference type="EMBL" id="QJA76049.1"/>
    </source>
</evidence>